<dbReference type="AlphaFoldDB" id="A0A3G9GYF7"/>
<reference evidence="2" key="1">
    <citation type="journal article" date="2017" name="Biotechnol. Biofuels">
        <title>Evaluation of environmental bacterial communities as a factor affecting the growth of duckweed Lemna minor.</title>
        <authorList>
            <person name="Ishizawa H."/>
            <person name="Kuroda M."/>
            <person name="Morikawa M."/>
            <person name="Ike M."/>
        </authorList>
    </citation>
    <scope>NUCLEOTIDE SEQUENCE [LARGE SCALE GENOMIC DNA]</scope>
    <source>
        <strain evidence="2">H3</strain>
    </source>
</reference>
<proteinExistence type="predicted"/>
<dbReference type="Gene3D" id="3.40.50.2000">
    <property type="entry name" value="Glycogen Phosphorylase B"/>
    <property type="match status" value="1"/>
</dbReference>
<dbReference type="EMBL" id="AP018823">
    <property type="protein sequence ID" value="BBF88107.1"/>
    <property type="molecule type" value="Genomic_DNA"/>
</dbReference>
<accession>A0A3G9GYF7</accession>
<evidence type="ECO:0000313" key="1">
    <source>
        <dbReference type="EMBL" id="BBF88107.1"/>
    </source>
</evidence>
<protein>
    <submittedName>
        <fullName evidence="1">Glycosyl transferase, group 1</fullName>
    </submittedName>
</protein>
<name>A0A3G9GYF7_9NEIS</name>
<dbReference type="PANTHER" id="PTHR12526">
    <property type="entry name" value="GLYCOSYLTRANSFERASE"/>
    <property type="match status" value="1"/>
</dbReference>
<dbReference type="OrthoDB" id="9790710at2"/>
<sequence>MSHGQEGRLNIVHLTAHVGGGIGKALSSLIAGDQGSTHHVVCLEQPEKPQSVTQLQQLGAEVTVCPEPAMLAHILGQADIVQLEWWNHPATLQCLAGLDHLPLRLLSWCHVSGLFNPVLPQQLLSLCDKVVLTSPCSLQAASIASLQAVRPAQLAVISSGSGFAEQPLPVRRADEPLQLGYLGSLNFSKLHPRYVSYFSQVALPLTIRMAGDVLNQQVLQQQAVAIGKPDLLQFEGFTAQPARFLASINVLPYLLNPSHYGTAENALLEAMAMGVVPIVLANPAEQAVVRHGETGFVIDSAKEMAHTLQQLQQAPDWRLAIGQAASVQVREQFTSQAMAAAFARCYQAVLQQDKQARPFSQAIGSSPEQWFLSCQPHPQHFLQQQWPQLLAGDGRYALLEKTKGSVFHFHDHFPHNPALADWSRALACCNDN</sequence>
<dbReference type="Proteomes" id="UP000198290">
    <property type="component" value="Chromosome"/>
</dbReference>
<gene>
    <name evidence="1" type="ORF">DLM_4559</name>
</gene>
<reference evidence="2" key="3">
    <citation type="journal article" date="2017" name="Plant Physiol. Biochem.">
        <title>Differential oxidative and antioxidative response of duckweed Lemna minor toward plant growth promoting/inhibiting bacteria.</title>
        <authorList>
            <person name="Ishizawa H."/>
            <person name="Kuroda M."/>
            <person name="Morikawa M."/>
            <person name="Ike M."/>
        </authorList>
    </citation>
    <scope>NUCLEOTIDE SEQUENCE [LARGE SCALE GENOMIC DNA]</scope>
    <source>
        <strain evidence="2">H3</strain>
    </source>
</reference>
<dbReference type="KEGG" id="amah:DLM_4559"/>
<evidence type="ECO:0000313" key="2">
    <source>
        <dbReference type="Proteomes" id="UP000198290"/>
    </source>
</evidence>
<dbReference type="GO" id="GO:0016740">
    <property type="term" value="F:transferase activity"/>
    <property type="evidence" value="ECO:0007669"/>
    <property type="project" value="UniProtKB-KW"/>
</dbReference>
<organism evidence="1 2">
    <name type="scientific">Aquitalea magnusonii</name>
    <dbReference type="NCBI Taxonomy" id="332411"/>
    <lineage>
        <taxon>Bacteria</taxon>
        <taxon>Pseudomonadati</taxon>
        <taxon>Pseudomonadota</taxon>
        <taxon>Betaproteobacteria</taxon>
        <taxon>Neisseriales</taxon>
        <taxon>Chromobacteriaceae</taxon>
        <taxon>Aquitalea</taxon>
    </lineage>
</organism>
<keyword evidence="1" id="KW-0808">Transferase</keyword>
<dbReference type="CDD" id="cd03801">
    <property type="entry name" value="GT4_PimA-like"/>
    <property type="match status" value="1"/>
</dbReference>
<dbReference type="Pfam" id="PF13692">
    <property type="entry name" value="Glyco_trans_1_4"/>
    <property type="match status" value="1"/>
</dbReference>
<dbReference type="SUPFAM" id="SSF53756">
    <property type="entry name" value="UDP-Glycosyltransferase/glycogen phosphorylase"/>
    <property type="match status" value="1"/>
</dbReference>
<keyword evidence="2" id="KW-1185">Reference proteome</keyword>
<reference evidence="1 2" key="2">
    <citation type="journal article" date="2017" name="Genome Announc.">
        <title>Draft genome sequence of Aquitalea magnusonii strain H3, a plant growth-promoting bacterium of duckweed Lemna minor.</title>
        <authorList>
            <person name="Ishizawa H."/>
            <person name="Kuroda M."/>
            <person name="Ike M."/>
        </authorList>
    </citation>
    <scope>NUCLEOTIDE SEQUENCE [LARGE SCALE GENOMIC DNA]</scope>
    <source>
        <strain evidence="1 2">H3</strain>
    </source>
</reference>